<accession>A0A0C9THI8</accession>
<dbReference type="AlphaFoldDB" id="A0A0C9THI8"/>
<feature type="region of interest" description="Disordered" evidence="1">
    <location>
        <begin position="63"/>
        <end position="86"/>
    </location>
</feature>
<evidence type="ECO:0000256" key="1">
    <source>
        <dbReference type="SAM" id="MobiDB-lite"/>
    </source>
</evidence>
<organism evidence="3 4">
    <name type="scientific">Paxillus involutus ATCC 200175</name>
    <dbReference type="NCBI Taxonomy" id="664439"/>
    <lineage>
        <taxon>Eukaryota</taxon>
        <taxon>Fungi</taxon>
        <taxon>Dikarya</taxon>
        <taxon>Basidiomycota</taxon>
        <taxon>Agaricomycotina</taxon>
        <taxon>Agaricomycetes</taxon>
        <taxon>Agaricomycetidae</taxon>
        <taxon>Boletales</taxon>
        <taxon>Paxilineae</taxon>
        <taxon>Paxillaceae</taxon>
        <taxon>Paxillus</taxon>
    </lineage>
</organism>
<gene>
    <name evidence="3" type="ORF">PAXINDRAFT_90365</name>
</gene>
<dbReference type="Proteomes" id="UP000053647">
    <property type="component" value="Unassembled WGS sequence"/>
</dbReference>
<evidence type="ECO:0000259" key="2">
    <source>
        <dbReference type="Pfam" id="PF25597"/>
    </source>
</evidence>
<feature type="non-terminal residue" evidence="3">
    <location>
        <position position="1"/>
    </location>
</feature>
<protein>
    <recommendedName>
        <fullName evidence="2">Retroviral polymerase SH3-like domain-containing protein</fullName>
    </recommendedName>
</protein>
<proteinExistence type="predicted"/>
<feature type="domain" description="Retroviral polymerase SH3-like" evidence="2">
    <location>
        <begin position="1"/>
        <end position="31"/>
    </location>
</feature>
<dbReference type="InterPro" id="IPR057670">
    <property type="entry name" value="SH3_retrovirus"/>
</dbReference>
<keyword evidence="4" id="KW-1185">Reference proteome</keyword>
<reference evidence="4" key="2">
    <citation type="submission" date="2015-01" db="EMBL/GenBank/DDBJ databases">
        <title>Evolutionary Origins and Diversification of the Mycorrhizal Mutualists.</title>
        <authorList>
            <consortium name="DOE Joint Genome Institute"/>
            <consortium name="Mycorrhizal Genomics Consortium"/>
            <person name="Kohler A."/>
            <person name="Kuo A."/>
            <person name="Nagy L.G."/>
            <person name="Floudas D."/>
            <person name="Copeland A."/>
            <person name="Barry K.W."/>
            <person name="Cichocki N."/>
            <person name="Veneault-Fourrey C."/>
            <person name="LaButti K."/>
            <person name="Lindquist E.A."/>
            <person name="Lipzen A."/>
            <person name="Lundell T."/>
            <person name="Morin E."/>
            <person name="Murat C."/>
            <person name="Riley R."/>
            <person name="Ohm R."/>
            <person name="Sun H."/>
            <person name="Tunlid A."/>
            <person name="Henrissat B."/>
            <person name="Grigoriev I.V."/>
            <person name="Hibbett D.S."/>
            <person name="Martin F."/>
        </authorList>
    </citation>
    <scope>NUCLEOTIDE SEQUENCE [LARGE SCALE GENOMIC DNA]</scope>
    <source>
        <strain evidence="4">ATCC 200175</strain>
    </source>
</reference>
<reference evidence="3 4" key="1">
    <citation type="submission" date="2014-06" db="EMBL/GenBank/DDBJ databases">
        <authorList>
            <consortium name="DOE Joint Genome Institute"/>
            <person name="Kuo A."/>
            <person name="Kohler A."/>
            <person name="Nagy L.G."/>
            <person name="Floudas D."/>
            <person name="Copeland A."/>
            <person name="Barry K.W."/>
            <person name="Cichocki N."/>
            <person name="Veneault-Fourrey C."/>
            <person name="LaButti K."/>
            <person name="Lindquist E.A."/>
            <person name="Lipzen A."/>
            <person name="Lundell T."/>
            <person name="Morin E."/>
            <person name="Murat C."/>
            <person name="Sun H."/>
            <person name="Tunlid A."/>
            <person name="Henrissat B."/>
            <person name="Grigoriev I.V."/>
            <person name="Hibbett D.S."/>
            <person name="Martin F."/>
            <person name="Nordberg H.P."/>
            <person name="Cantor M.N."/>
            <person name="Hua S.X."/>
        </authorList>
    </citation>
    <scope>NUCLEOTIDE SEQUENCE [LARGE SCALE GENOMIC DNA]</scope>
    <source>
        <strain evidence="3 4">ATCC 200175</strain>
    </source>
</reference>
<feature type="compositionally biased region" description="Basic and acidic residues" evidence="1">
    <location>
        <begin position="63"/>
        <end position="73"/>
    </location>
</feature>
<dbReference type="EMBL" id="KN819883">
    <property type="protein sequence ID" value="KIJ07467.1"/>
    <property type="molecule type" value="Genomic_DNA"/>
</dbReference>
<evidence type="ECO:0000313" key="3">
    <source>
        <dbReference type="EMBL" id="KIJ07467.1"/>
    </source>
</evidence>
<evidence type="ECO:0000313" key="4">
    <source>
        <dbReference type="Proteomes" id="UP000053647"/>
    </source>
</evidence>
<dbReference type="OrthoDB" id="2610795at2759"/>
<name>A0A0C9THI8_PAXIN</name>
<sequence>LIGYTYGQQAYKLLDMERQTIISSRHVTFDEIGTVLEADSTPWNDPTVEGQWEGLLPRHLHLLEHNHDDDDQRPPNPRPVGDEDMA</sequence>
<dbReference type="Pfam" id="PF25597">
    <property type="entry name" value="SH3_retrovirus"/>
    <property type="match status" value="1"/>
</dbReference>
<dbReference type="HOGENOM" id="CLU_169377_0_0_1"/>